<evidence type="ECO:0000313" key="7">
    <source>
        <dbReference type="EMBL" id="PAS92204.1"/>
    </source>
</evidence>
<keyword evidence="4" id="KW-0812">Transmembrane</keyword>
<evidence type="ECO:0000256" key="2">
    <source>
        <dbReference type="ARBA" id="ARBA00022679"/>
    </source>
</evidence>
<keyword evidence="4" id="KW-1133">Transmembrane helix</keyword>
<dbReference type="EMBL" id="NMRN01000044">
    <property type="protein sequence ID" value="PAS92204.1"/>
    <property type="molecule type" value="Genomic_DNA"/>
</dbReference>
<feature type="transmembrane region" description="Helical" evidence="4">
    <location>
        <begin position="20"/>
        <end position="42"/>
    </location>
</feature>
<dbReference type="CDD" id="cd07989">
    <property type="entry name" value="LPLAT_AGPAT-like"/>
    <property type="match status" value="1"/>
</dbReference>
<dbReference type="SMART" id="SM00563">
    <property type="entry name" value="PlsC"/>
    <property type="match status" value="1"/>
</dbReference>
<keyword evidence="2 7" id="KW-0808">Transferase</keyword>
<evidence type="ECO:0000313" key="9">
    <source>
        <dbReference type="Proteomes" id="UP000623509"/>
    </source>
</evidence>
<keyword evidence="4" id="KW-0472">Membrane</keyword>
<dbReference type="EMBL" id="MDUX01000048">
    <property type="protein sequence ID" value="KAF7598466.1"/>
    <property type="molecule type" value="Genomic_DNA"/>
</dbReference>
<evidence type="ECO:0000256" key="4">
    <source>
        <dbReference type="SAM" id="Phobius"/>
    </source>
</evidence>
<comment type="pathway">
    <text evidence="1">Lipid metabolism.</text>
</comment>
<sequence>MVSVLHPLRRLHAFLAMHTGYVVLGAGCLLWSTVTLPLTLVLHERHGTWLGRWVACLGFRSYLAFLTWIGVARFDLKALDALRGDGAMIVAPNHPGLLDALMVISRLPGVACVQKASLLDNPLWGAGSRLAGYIRNDWFIGSITLAVQELRRGGQLLLFPEGTRSEGPLALGTFRAGAAYVAHRAQVPLQTVIIEQDTCFLGKGWPLSRVPKMPMHFRVRLGERFAPPDDPEAFTRELYAYFARELVAGAPSPESDSPCPPPVTSS</sequence>
<dbReference type="GO" id="GO:0006654">
    <property type="term" value="P:phosphatidic acid biosynthetic process"/>
    <property type="evidence" value="ECO:0007669"/>
    <property type="project" value="TreeGrafter"/>
</dbReference>
<dbReference type="Pfam" id="PF01553">
    <property type="entry name" value="Acyltransferase"/>
    <property type="match status" value="1"/>
</dbReference>
<dbReference type="Proteomes" id="UP000216107">
    <property type="component" value="Unassembled WGS sequence"/>
</dbReference>
<dbReference type="Proteomes" id="UP000623509">
    <property type="component" value="Unassembled WGS sequence"/>
</dbReference>
<protein>
    <submittedName>
        <fullName evidence="7">1-acyl-sn-glycerol-3-phosphate acyltransferase</fullName>
    </submittedName>
</protein>
<gene>
    <name evidence="6" type="ORF">BGI27_13225</name>
    <name evidence="7" type="ORF">CGU29_12470</name>
</gene>
<keyword evidence="3 7" id="KW-0012">Acyltransferase</keyword>
<dbReference type="AlphaFoldDB" id="A0A272EQ19"/>
<dbReference type="SUPFAM" id="SSF69593">
    <property type="entry name" value="Glycerol-3-phosphate (1)-acyltransferase"/>
    <property type="match status" value="1"/>
</dbReference>
<proteinExistence type="predicted"/>
<keyword evidence="9" id="KW-1185">Reference proteome</keyword>
<feature type="domain" description="Phospholipid/glycerol acyltransferase" evidence="5">
    <location>
        <begin position="88"/>
        <end position="197"/>
    </location>
</feature>
<dbReference type="RefSeq" id="WP_095525341.1">
    <property type="nucleotide sequence ID" value="NZ_MDUX01000048.1"/>
</dbReference>
<organism evidence="7 8">
    <name type="scientific">Candidatus Dactylopiibacterium carminicum</name>
    <dbReference type="NCBI Taxonomy" id="857335"/>
    <lineage>
        <taxon>Bacteria</taxon>
        <taxon>Pseudomonadati</taxon>
        <taxon>Pseudomonadota</taxon>
        <taxon>Betaproteobacteria</taxon>
        <taxon>Rhodocyclales</taxon>
        <taxon>Rhodocyclaceae</taxon>
        <taxon>Candidatus Dactylopiibacterium</taxon>
    </lineage>
</organism>
<dbReference type="OrthoDB" id="9812274at2"/>
<evidence type="ECO:0000313" key="8">
    <source>
        <dbReference type="Proteomes" id="UP000216107"/>
    </source>
</evidence>
<dbReference type="GO" id="GO:0003841">
    <property type="term" value="F:1-acylglycerol-3-phosphate O-acyltransferase activity"/>
    <property type="evidence" value="ECO:0007669"/>
    <property type="project" value="TreeGrafter"/>
</dbReference>
<name>A0A272EQ19_9RHOO</name>
<dbReference type="InterPro" id="IPR002123">
    <property type="entry name" value="Plipid/glycerol_acylTrfase"/>
</dbReference>
<dbReference type="PANTHER" id="PTHR10434">
    <property type="entry name" value="1-ACYL-SN-GLYCEROL-3-PHOSPHATE ACYLTRANSFERASE"/>
    <property type="match status" value="1"/>
</dbReference>
<evidence type="ECO:0000256" key="3">
    <source>
        <dbReference type="ARBA" id="ARBA00023315"/>
    </source>
</evidence>
<comment type="caution">
    <text evidence="7">The sequence shown here is derived from an EMBL/GenBank/DDBJ whole genome shotgun (WGS) entry which is preliminary data.</text>
</comment>
<accession>A0A272EQ19</accession>
<reference evidence="6 9" key="1">
    <citation type="submission" date="2016-08" db="EMBL/GenBank/DDBJ databases">
        <title>Candidatus Dactylopiibacterium carminicum genome sequence.</title>
        <authorList>
            <person name="Ramirez-Puebla S.T."/>
            <person name="Ormeno-Orrillo E."/>
            <person name="Vera-Ponce De Leon A."/>
            <person name="Luis L."/>
            <person name="Sanchez-Flores A."/>
            <person name="Monica R."/>
            <person name="Martinez-Romero E."/>
        </authorList>
    </citation>
    <scope>NUCLEOTIDE SEQUENCE [LARGE SCALE GENOMIC DNA]</scope>
    <source>
        <strain evidence="6">END1</strain>
    </source>
</reference>
<reference evidence="7 8" key="2">
    <citation type="submission" date="2017-07" db="EMBL/GenBank/DDBJ databases">
        <title>Candidatus Dactylopiibacterium carminicum, a nitrogen-fixing symbiont of the cochineal insect Dactylopius coccus and Dactylopius opuntiae (Hemiptera: Coccoidea: Dactylopiidae).</title>
        <authorList>
            <person name="Vera A."/>
        </authorList>
    </citation>
    <scope>NUCLEOTIDE SEQUENCE [LARGE SCALE GENOMIC DNA]</scope>
    <source>
        <strain evidence="7 8">NFDCM</strain>
    </source>
</reference>
<dbReference type="PANTHER" id="PTHR10434:SF66">
    <property type="entry name" value="PHOSPHOLIPID_GLYCEROL ACYLTRANSFERASE DOMAIN-CONTAINING PROTEIN"/>
    <property type="match status" value="1"/>
</dbReference>
<evidence type="ECO:0000313" key="6">
    <source>
        <dbReference type="EMBL" id="KAF7598466.1"/>
    </source>
</evidence>
<feature type="transmembrane region" description="Helical" evidence="4">
    <location>
        <begin position="49"/>
        <end position="71"/>
    </location>
</feature>
<evidence type="ECO:0000259" key="5">
    <source>
        <dbReference type="SMART" id="SM00563"/>
    </source>
</evidence>
<evidence type="ECO:0000256" key="1">
    <source>
        <dbReference type="ARBA" id="ARBA00005189"/>
    </source>
</evidence>